<dbReference type="Proteomes" id="UP000004457">
    <property type="component" value="Unassembled WGS sequence"/>
</dbReference>
<keyword evidence="2" id="KW-1185">Reference proteome</keyword>
<reference evidence="1 2" key="1">
    <citation type="submission" date="2009-01" db="EMBL/GenBank/DDBJ databases">
        <authorList>
            <person name="Fulton L."/>
            <person name="Clifton S."/>
            <person name="Chinwalla A.T."/>
            <person name="Mitreva M."/>
            <person name="Sodergren E."/>
            <person name="Weinstock G."/>
            <person name="Clifton S."/>
            <person name="Dooling D.J."/>
            <person name="Fulton B."/>
            <person name="Minx P."/>
            <person name="Pepin K.H."/>
            <person name="Johnson M."/>
            <person name="Bhonagiri V."/>
            <person name="Nash W.E."/>
            <person name="Mardis E.R."/>
            <person name="Wilson R.K."/>
        </authorList>
    </citation>
    <scope>NUCLEOTIDE SEQUENCE [LARGE SCALE GENOMIC DNA]</scope>
    <source>
        <strain evidence="1 2">NRL30031/H210</strain>
    </source>
</reference>
<gene>
    <name evidence="1" type="ORF">NEIFLAOT_02295</name>
</gene>
<dbReference type="EMBL" id="ACEN01000102">
    <property type="protein sequence ID" value="EEG32593.1"/>
    <property type="molecule type" value="Genomic_DNA"/>
</dbReference>
<organism evidence="1 2">
    <name type="scientific">Neisseria flavescens NRL30031/H210</name>
    <dbReference type="NCBI Taxonomy" id="546264"/>
    <lineage>
        <taxon>Bacteria</taxon>
        <taxon>Pseudomonadati</taxon>
        <taxon>Pseudomonadota</taxon>
        <taxon>Betaproteobacteria</taxon>
        <taxon>Neisseriales</taxon>
        <taxon>Neisseriaceae</taxon>
        <taxon>Neisseria</taxon>
    </lineage>
</organism>
<accession>C0EQQ0</accession>
<evidence type="ECO:0000313" key="2">
    <source>
        <dbReference type="Proteomes" id="UP000004457"/>
    </source>
</evidence>
<dbReference type="AlphaFoldDB" id="C0EQQ0"/>
<comment type="caution">
    <text evidence="1">The sequence shown here is derived from an EMBL/GenBank/DDBJ whole genome shotgun (WGS) entry which is preliminary data.</text>
</comment>
<protein>
    <submittedName>
        <fullName evidence="1">Uncharacterized protein</fullName>
    </submittedName>
</protein>
<proteinExistence type="predicted"/>
<sequence length="73" mass="8453">MTTEVQTAASRSKKFIIKTSVSEGIPCRLQAHCRFLRCYPVSFSCYLLDCIQKPSFWQKNCCYFALNPCFQTN</sequence>
<evidence type="ECO:0000313" key="1">
    <source>
        <dbReference type="EMBL" id="EEG32593.1"/>
    </source>
</evidence>
<name>C0EQQ0_NEIFL</name>